<feature type="binding site" evidence="13">
    <location>
        <position position="448"/>
    </location>
    <ligand>
        <name>K(+)</name>
        <dbReference type="ChEBI" id="CHEBI:29103"/>
    </ligand>
</feature>
<keyword evidence="16" id="KW-1185">Reference proteome</keyword>
<keyword evidence="7 14" id="KW-0812">Transmembrane</keyword>
<dbReference type="OrthoDB" id="9810952at2"/>
<feature type="binding site" evidence="13">
    <location>
        <position position="449"/>
    </location>
    <ligand>
        <name>K(+)</name>
        <dbReference type="ChEBI" id="CHEBI:29103"/>
    </ligand>
</feature>
<keyword evidence="10 12" id="KW-0406">Ion transport</keyword>
<feature type="transmembrane region" description="Helical" evidence="14">
    <location>
        <begin position="249"/>
        <end position="272"/>
    </location>
</feature>
<dbReference type="GO" id="GO:0015379">
    <property type="term" value="F:potassium:chloride symporter activity"/>
    <property type="evidence" value="ECO:0007669"/>
    <property type="project" value="InterPro"/>
</dbReference>
<comment type="similarity">
    <text evidence="2 12">Belongs to the TrkH potassium transport family.</text>
</comment>
<dbReference type="Pfam" id="PF02386">
    <property type="entry name" value="TrkH"/>
    <property type="match status" value="1"/>
</dbReference>
<dbReference type="Proteomes" id="UP000199771">
    <property type="component" value="Unassembled WGS sequence"/>
</dbReference>
<keyword evidence="3 12" id="KW-0813">Transport</keyword>
<dbReference type="GO" id="GO:0046872">
    <property type="term" value="F:metal ion binding"/>
    <property type="evidence" value="ECO:0007669"/>
    <property type="project" value="UniProtKB-KW"/>
</dbReference>
<keyword evidence="6 12" id="KW-0633">Potassium transport</keyword>
<dbReference type="PIRSF" id="PIRSF006247">
    <property type="entry name" value="TrkH"/>
    <property type="match status" value="1"/>
</dbReference>
<evidence type="ECO:0000313" key="16">
    <source>
        <dbReference type="Proteomes" id="UP000199771"/>
    </source>
</evidence>
<evidence type="ECO:0000256" key="4">
    <source>
        <dbReference type="ARBA" id="ARBA00022475"/>
    </source>
</evidence>
<feature type="transmembrane region" description="Helical" evidence="14">
    <location>
        <begin position="82"/>
        <end position="103"/>
    </location>
</feature>
<comment type="subcellular location">
    <subcellularLocation>
        <location evidence="1 12">Cell inner membrane</location>
        <topology evidence="1 12">Multi-pass membrane protein</topology>
    </subcellularLocation>
</comment>
<evidence type="ECO:0000256" key="12">
    <source>
        <dbReference type="PIRNR" id="PIRNR006247"/>
    </source>
</evidence>
<evidence type="ECO:0000256" key="14">
    <source>
        <dbReference type="SAM" id="Phobius"/>
    </source>
</evidence>
<feature type="binding site" evidence="13">
    <location>
        <position position="124"/>
    </location>
    <ligand>
        <name>K(+)</name>
        <dbReference type="ChEBI" id="CHEBI:29103"/>
    </ligand>
</feature>
<comment type="function">
    <text evidence="12">Low-affinity potassium transport system. Interacts with Trk system potassium uptake protein TrkA.</text>
</comment>
<dbReference type="NCBIfam" id="TIGR00933">
    <property type="entry name" value="2a38"/>
    <property type="match status" value="1"/>
</dbReference>
<gene>
    <name evidence="15" type="ORF">SAMN04488120_10160</name>
</gene>
<evidence type="ECO:0000256" key="3">
    <source>
        <dbReference type="ARBA" id="ARBA00022448"/>
    </source>
</evidence>
<feature type="binding site" evidence="13">
    <location>
        <position position="125"/>
    </location>
    <ligand>
        <name>K(+)</name>
        <dbReference type="ChEBI" id="CHEBI:29103"/>
    </ligand>
</feature>
<dbReference type="EMBL" id="FOOC01000001">
    <property type="protein sequence ID" value="SFF23008.1"/>
    <property type="molecule type" value="Genomic_DNA"/>
</dbReference>
<protein>
    <recommendedName>
        <fullName evidence="12">Trk system potassium uptake protein</fullName>
    </recommendedName>
</protein>
<dbReference type="PANTHER" id="PTHR32024:SF2">
    <property type="entry name" value="TRK SYSTEM POTASSIUM UPTAKE PROTEIN TRKG-RELATED"/>
    <property type="match status" value="1"/>
</dbReference>
<evidence type="ECO:0000313" key="15">
    <source>
        <dbReference type="EMBL" id="SFF23008.1"/>
    </source>
</evidence>
<evidence type="ECO:0000256" key="1">
    <source>
        <dbReference type="ARBA" id="ARBA00004429"/>
    </source>
</evidence>
<feature type="binding site" evidence="13">
    <location>
        <position position="332"/>
    </location>
    <ligand>
        <name>K(+)</name>
        <dbReference type="ChEBI" id="CHEBI:29103"/>
    </ligand>
</feature>
<dbReference type="GO" id="GO:0005886">
    <property type="term" value="C:plasma membrane"/>
    <property type="evidence" value="ECO:0007669"/>
    <property type="project" value="UniProtKB-SubCell"/>
</dbReference>
<feature type="transmembrane region" description="Helical" evidence="14">
    <location>
        <begin position="287"/>
        <end position="308"/>
    </location>
</feature>
<keyword evidence="13" id="KW-0479">Metal-binding</keyword>
<feature type="transmembrane region" description="Helical" evidence="14">
    <location>
        <begin position="147"/>
        <end position="174"/>
    </location>
</feature>
<evidence type="ECO:0000256" key="9">
    <source>
        <dbReference type="ARBA" id="ARBA00022989"/>
    </source>
</evidence>
<evidence type="ECO:0000256" key="13">
    <source>
        <dbReference type="PIRSR" id="PIRSR006247-1"/>
    </source>
</evidence>
<organism evidence="15 16">
    <name type="scientific">Fontimonas thermophila</name>
    <dbReference type="NCBI Taxonomy" id="1076937"/>
    <lineage>
        <taxon>Bacteria</taxon>
        <taxon>Pseudomonadati</taxon>
        <taxon>Pseudomonadota</taxon>
        <taxon>Gammaproteobacteria</taxon>
        <taxon>Nevskiales</taxon>
        <taxon>Nevskiaceae</taxon>
        <taxon>Fontimonas</taxon>
    </lineage>
</organism>
<proteinExistence type="inferred from homology"/>
<evidence type="ECO:0000256" key="8">
    <source>
        <dbReference type="ARBA" id="ARBA00022958"/>
    </source>
</evidence>
<keyword evidence="11 12" id="KW-0472">Membrane</keyword>
<evidence type="ECO:0000256" key="2">
    <source>
        <dbReference type="ARBA" id="ARBA00009137"/>
    </source>
</evidence>
<reference evidence="15 16" key="1">
    <citation type="submission" date="2016-10" db="EMBL/GenBank/DDBJ databases">
        <authorList>
            <person name="de Groot N.N."/>
        </authorList>
    </citation>
    <scope>NUCLEOTIDE SEQUENCE [LARGE SCALE GENOMIC DNA]</scope>
    <source>
        <strain evidence="15 16">DSM 23609</strain>
    </source>
</reference>
<keyword evidence="9 14" id="KW-1133">Transmembrane helix</keyword>
<dbReference type="RefSeq" id="WP_091529831.1">
    <property type="nucleotide sequence ID" value="NZ_FOOC01000001.1"/>
</dbReference>
<accession>A0A1I2H0F3</accession>
<keyword evidence="4 12" id="KW-1003">Cell membrane</keyword>
<feature type="transmembrane region" description="Helical" evidence="14">
    <location>
        <begin position="320"/>
        <end position="337"/>
    </location>
</feature>
<evidence type="ECO:0000256" key="6">
    <source>
        <dbReference type="ARBA" id="ARBA00022538"/>
    </source>
</evidence>
<dbReference type="STRING" id="1076937.SAMN04488120_10160"/>
<dbReference type="InterPro" id="IPR003445">
    <property type="entry name" value="Cat_transpt"/>
</dbReference>
<keyword evidence="5 12" id="KW-0997">Cell inner membrane</keyword>
<feature type="transmembrane region" description="Helical" evidence="14">
    <location>
        <begin position="195"/>
        <end position="214"/>
    </location>
</feature>
<feature type="transmembrane region" description="Helical" evidence="14">
    <location>
        <begin position="343"/>
        <end position="367"/>
    </location>
</feature>
<dbReference type="AlphaFoldDB" id="A0A1I2H0F3"/>
<dbReference type="InterPro" id="IPR004772">
    <property type="entry name" value="TrkH"/>
</dbReference>
<feature type="transmembrane region" description="Helical" evidence="14">
    <location>
        <begin position="48"/>
        <end position="70"/>
    </location>
</feature>
<feature type="transmembrane region" description="Helical" evidence="14">
    <location>
        <begin position="469"/>
        <end position="494"/>
    </location>
</feature>
<name>A0A1I2H0F3_9GAMM</name>
<feature type="transmembrane region" description="Helical" evidence="14">
    <location>
        <begin position="406"/>
        <end position="429"/>
    </location>
</feature>
<feature type="binding site" evidence="13">
    <location>
        <position position="234"/>
    </location>
    <ligand>
        <name>K(+)</name>
        <dbReference type="ChEBI" id="CHEBI:29103"/>
    </ligand>
</feature>
<keyword evidence="8 12" id="KW-0630">Potassium</keyword>
<evidence type="ECO:0000256" key="11">
    <source>
        <dbReference type="ARBA" id="ARBA00023136"/>
    </source>
</evidence>
<evidence type="ECO:0000256" key="10">
    <source>
        <dbReference type="ARBA" id="ARBA00023065"/>
    </source>
</evidence>
<feature type="binding site" evidence="13">
    <location>
        <position position="331"/>
    </location>
    <ligand>
        <name>K(+)</name>
        <dbReference type="ChEBI" id="CHEBI:29103"/>
    </ligand>
</feature>
<evidence type="ECO:0000256" key="5">
    <source>
        <dbReference type="ARBA" id="ARBA00022519"/>
    </source>
</evidence>
<evidence type="ECO:0000256" key="7">
    <source>
        <dbReference type="ARBA" id="ARBA00022692"/>
    </source>
</evidence>
<sequence length="496" mass="53696">MRSLALPASLFATHRFAAVQRVTGVLLMLFSMTMLPPLLISLIRDEGVAYAFAEGLALTLLTGVAVWWPVRHAETELKTRDGFLVVVLFWVVLSTFGAIPFYVTHTGWPSFVDAMFESTSGLTTTGATVATGLDTMPWAILFYRAQLHWLGGMGVIVLAVALLPMLGIGGMQLFRAETPGPMKDAKLTPRIAGTARALWLVYVMITLVCAWVYWLVGMPLFDAICHAMSTISTGGFANHDASIGHYQSLAIEIAVMVFLLVGAMNFALHFVAWRSRSLLVYLRDPEFRAFAVTVLVLSALVCVPLWLSGTYDSFGTALRMGMFQLIAYATTAGFATADPTPWPAYVPLLIVLSGFMVGCAGSTAGGVKMTRLVLFMKQAMREMQRLLHPNATIPLKLGGKTVPDDIVYAVGGFFSVYVGLTILLTFVMIGTGLDPVTAFSAVAACINNVGPGLGSVNATMAGVSVFGKWVLIVTMIIGRLEIFTFLIVFTPGFWRR</sequence>
<dbReference type="PANTHER" id="PTHR32024">
    <property type="entry name" value="TRK SYSTEM POTASSIUM UPTAKE PROTEIN TRKG-RELATED"/>
    <property type="match status" value="1"/>
</dbReference>